<name>A0A1C6SYH4_9ACTN</name>
<dbReference type="InterPro" id="IPR000551">
    <property type="entry name" value="MerR-type_HTH_dom"/>
</dbReference>
<keyword evidence="4" id="KW-1185">Reference proteome</keyword>
<dbReference type="Gene3D" id="1.10.1660.10">
    <property type="match status" value="1"/>
</dbReference>
<dbReference type="Pfam" id="PF13411">
    <property type="entry name" value="MerR_1"/>
    <property type="match status" value="1"/>
</dbReference>
<accession>A0A1C6SYH4</accession>
<evidence type="ECO:0000256" key="1">
    <source>
        <dbReference type="ARBA" id="ARBA00023125"/>
    </source>
</evidence>
<dbReference type="PANTHER" id="PTHR30204">
    <property type="entry name" value="REDOX-CYCLING DRUG-SENSING TRANSCRIPTIONAL ACTIVATOR SOXR"/>
    <property type="match status" value="1"/>
</dbReference>
<dbReference type="AlphaFoldDB" id="A0A1C6SYH4"/>
<dbReference type="Proteomes" id="UP000199699">
    <property type="component" value="Unassembled WGS sequence"/>
</dbReference>
<dbReference type="GO" id="GO:0003677">
    <property type="term" value="F:DNA binding"/>
    <property type="evidence" value="ECO:0007669"/>
    <property type="project" value="UniProtKB-KW"/>
</dbReference>
<sequence>MRISDLCRQTGVPVATIKFYLREGLLPPGEPTGRNQAQYGEAHRRQLWLIRAFTNIGQLELSAVGELLKAIEDDLPWPELYDVVNRALFPEEAADRTTGEMTRAHAEIDRFFEDLNWQIRESTPGRNRLAEVLAAMKRLGCDSGVDFFLPLAQAAESLTAHEMDQLPTETAADDRAAAVARTVLLDAAFAALRRMAQEHVVTQRLGAVPGDKDPTE</sequence>
<dbReference type="RefSeq" id="WP_091087798.1">
    <property type="nucleotide sequence ID" value="NZ_FMHT01000003.1"/>
</dbReference>
<evidence type="ECO:0000313" key="3">
    <source>
        <dbReference type="EMBL" id="SCL34362.1"/>
    </source>
</evidence>
<dbReference type="InterPro" id="IPR047057">
    <property type="entry name" value="MerR_fam"/>
</dbReference>
<dbReference type="SMART" id="SM00422">
    <property type="entry name" value="HTH_MERR"/>
    <property type="match status" value="1"/>
</dbReference>
<dbReference type="STRING" id="145857.GA0070616_4950"/>
<feature type="domain" description="HTH merR-type" evidence="2">
    <location>
        <begin position="1"/>
        <end position="70"/>
    </location>
</feature>
<dbReference type="InterPro" id="IPR009061">
    <property type="entry name" value="DNA-bd_dom_put_sf"/>
</dbReference>
<reference evidence="3 4" key="1">
    <citation type="submission" date="2016-06" db="EMBL/GenBank/DDBJ databases">
        <authorList>
            <person name="Kjaerup R.B."/>
            <person name="Dalgaard T.S."/>
            <person name="Juul-Madsen H.R."/>
        </authorList>
    </citation>
    <scope>NUCLEOTIDE SEQUENCE [LARGE SCALE GENOMIC DNA]</scope>
    <source>
        <strain evidence="3 4">DSM 43818</strain>
    </source>
</reference>
<dbReference type="PRINTS" id="PR00040">
    <property type="entry name" value="HTHMERR"/>
</dbReference>
<dbReference type="SUPFAM" id="SSF46955">
    <property type="entry name" value="Putative DNA-binding domain"/>
    <property type="match status" value="1"/>
</dbReference>
<dbReference type="PANTHER" id="PTHR30204:SF93">
    <property type="entry name" value="HTH MERR-TYPE DOMAIN-CONTAINING PROTEIN"/>
    <property type="match status" value="1"/>
</dbReference>
<proteinExistence type="predicted"/>
<protein>
    <submittedName>
        <fullName evidence="3">MerR HTH family regulatory protein</fullName>
    </submittedName>
</protein>
<dbReference type="PROSITE" id="PS50937">
    <property type="entry name" value="HTH_MERR_2"/>
    <property type="match status" value="1"/>
</dbReference>
<keyword evidence="1" id="KW-0238">DNA-binding</keyword>
<gene>
    <name evidence="3" type="ORF">GA0070616_4950</name>
</gene>
<evidence type="ECO:0000259" key="2">
    <source>
        <dbReference type="PROSITE" id="PS50937"/>
    </source>
</evidence>
<evidence type="ECO:0000313" key="4">
    <source>
        <dbReference type="Proteomes" id="UP000199699"/>
    </source>
</evidence>
<dbReference type="OrthoDB" id="5242095at2"/>
<dbReference type="GO" id="GO:0003700">
    <property type="term" value="F:DNA-binding transcription factor activity"/>
    <property type="evidence" value="ECO:0007669"/>
    <property type="project" value="InterPro"/>
</dbReference>
<dbReference type="EMBL" id="FMHT01000003">
    <property type="protein sequence ID" value="SCL34362.1"/>
    <property type="molecule type" value="Genomic_DNA"/>
</dbReference>
<organism evidence="3 4">
    <name type="scientific">Micromonospora nigra</name>
    <dbReference type="NCBI Taxonomy" id="145857"/>
    <lineage>
        <taxon>Bacteria</taxon>
        <taxon>Bacillati</taxon>
        <taxon>Actinomycetota</taxon>
        <taxon>Actinomycetes</taxon>
        <taxon>Micromonosporales</taxon>
        <taxon>Micromonosporaceae</taxon>
        <taxon>Micromonospora</taxon>
    </lineage>
</organism>